<dbReference type="Pfam" id="PF00358">
    <property type="entry name" value="PTS_EIIA_1"/>
    <property type="match status" value="1"/>
</dbReference>
<dbReference type="GO" id="GO:0090563">
    <property type="term" value="F:protein-phosphocysteine-sugar phosphotransferase activity"/>
    <property type="evidence" value="ECO:0007669"/>
    <property type="project" value="TreeGrafter"/>
</dbReference>
<evidence type="ECO:0000256" key="2">
    <source>
        <dbReference type="ARBA" id="ARBA00022448"/>
    </source>
</evidence>
<feature type="transmembrane region" description="Helical" evidence="12">
    <location>
        <begin position="48"/>
        <end position="76"/>
    </location>
</feature>
<keyword evidence="2" id="KW-0813">Transport</keyword>
<keyword evidence="6" id="KW-0598">Phosphotransferase system</keyword>
<evidence type="ECO:0000256" key="11">
    <source>
        <dbReference type="PROSITE-ProRule" id="PRU00421"/>
    </source>
</evidence>
<dbReference type="EMBL" id="CP109635">
    <property type="protein sequence ID" value="UYT10141.1"/>
    <property type="molecule type" value="Genomic_DNA"/>
</dbReference>
<reference evidence="16" key="1">
    <citation type="submission" date="2022-10" db="EMBL/GenBank/DDBJ databases">
        <title>Genome assembly of Lactococcus garvieae isolates from cricket gut.</title>
        <authorList>
            <person name="Luecke A.R."/>
            <person name="Brown A.M.V."/>
            <person name="Wakeman C.A."/>
        </authorList>
    </citation>
    <scope>NUCLEOTIDE SEQUENCE</scope>
    <source>
        <strain evidence="16">Alexii-11_2</strain>
    </source>
</reference>
<dbReference type="InterPro" id="IPR001127">
    <property type="entry name" value="PTS_EIIA_1_perm"/>
</dbReference>
<dbReference type="GO" id="GO:0009401">
    <property type="term" value="P:phosphoenolpyruvate-dependent sugar phosphotransferase system"/>
    <property type="evidence" value="ECO:0007669"/>
    <property type="project" value="UniProtKB-KW"/>
</dbReference>
<dbReference type="GO" id="GO:0008982">
    <property type="term" value="F:protein-N(PI)-phosphohistidine-sugar phosphotransferase activity"/>
    <property type="evidence" value="ECO:0007669"/>
    <property type="project" value="InterPro"/>
</dbReference>
<evidence type="ECO:0000256" key="3">
    <source>
        <dbReference type="ARBA" id="ARBA00022475"/>
    </source>
</evidence>
<dbReference type="FunFam" id="2.70.70.10:FF:000001">
    <property type="entry name" value="PTS system glucose-specific IIA component"/>
    <property type="match status" value="1"/>
</dbReference>
<comment type="subcellular location">
    <subcellularLocation>
        <location evidence="1">Cell membrane</location>
        <topology evidence="1">Multi-pass membrane protein</topology>
    </subcellularLocation>
</comment>
<feature type="transmembrane region" description="Helical" evidence="12">
    <location>
        <begin position="326"/>
        <end position="348"/>
    </location>
</feature>
<feature type="transmembrane region" description="Helical" evidence="12">
    <location>
        <begin position="228"/>
        <end position="253"/>
    </location>
</feature>
<evidence type="ECO:0000259" key="14">
    <source>
        <dbReference type="PROSITE" id="PS51098"/>
    </source>
</evidence>
<feature type="domain" description="PTS EIIB type-1" evidence="14">
    <location>
        <begin position="428"/>
        <end position="509"/>
    </location>
</feature>
<dbReference type="InterPro" id="IPR001996">
    <property type="entry name" value="PTS_IIB_1"/>
</dbReference>
<feature type="domain" description="PTS EIIA type-1" evidence="13">
    <location>
        <begin position="553"/>
        <end position="657"/>
    </location>
</feature>
<feature type="transmembrane region" description="Helical" evidence="12">
    <location>
        <begin position="379"/>
        <end position="400"/>
    </location>
</feature>
<dbReference type="PROSITE" id="PS51098">
    <property type="entry name" value="PTS_EIIB_TYPE_1"/>
    <property type="match status" value="1"/>
</dbReference>
<dbReference type="Pfam" id="PF00367">
    <property type="entry name" value="PTS_EIIB"/>
    <property type="match status" value="1"/>
</dbReference>
<evidence type="ECO:0000313" key="17">
    <source>
        <dbReference type="Proteomes" id="UP001164042"/>
    </source>
</evidence>
<evidence type="ECO:0000313" key="16">
    <source>
        <dbReference type="EMBL" id="UYT10141.1"/>
    </source>
</evidence>
<feature type="transmembrane region" description="Helical" evidence="12">
    <location>
        <begin position="273"/>
        <end position="292"/>
    </location>
</feature>
<dbReference type="InterPro" id="IPR018113">
    <property type="entry name" value="PTrfase_EIIB_Cys"/>
</dbReference>
<organism evidence="16 17">
    <name type="scientific">Lactococcus garvieae</name>
    <dbReference type="NCBI Taxonomy" id="1363"/>
    <lineage>
        <taxon>Bacteria</taxon>
        <taxon>Bacillati</taxon>
        <taxon>Bacillota</taxon>
        <taxon>Bacilli</taxon>
        <taxon>Lactobacillales</taxon>
        <taxon>Streptococcaceae</taxon>
        <taxon>Lactococcus</taxon>
    </lineage>
</organism>
<dbReference type="Proteomes" id="UP001164042">
    <property type="component" value="Chromosome"/>
</dbReference>
<evidence type="ECO:0000256" key="10">
    <source>
        <dbReference type="ARBA" id="ARBA00023136"/>
    </source>
</evidence>
<name>A0AA46TV42_9LACT</name>
<dbReference type="PROSITE" id="PS51093">
    <property type="entry name" value="PTS_EIIA_TYPE_1"/>
    <property type="match status" value="1"/>
</dbReference>
<feature type="active site" description="Phosphocysteine intermediate; for EIIB activity" evidence="11">
    <location>
        <position position="450"/>
    </location>
</feature>
<proteinExistence type="predicted"/>
<feature type="transmembrane region" description="Helical" evidence="12">
    <location>
        <begin position="124"/>
        <end position="148"/>
    </location>
</feature>
<evidence type="ECO:0000256" key="7">
    <source>
        <dbReference type="ARBA" id="ARBA00022692"/>
    </source>
</evidence>
<feature type="transmembrane region" description="Helical" evidence="12">
    <location>
        <begin position="83"/>
        <end position="104"/>
    </location>
</feature>
<dbReference type="Pfam" id="PF02378">
    <property type="entry name" value="PTS_EIIC"/>
    <property type="match status" value="1"/>
</dbReference>
<dbReference type="Gene3D" id="2.70.70.10">
    <property type="entry name" value="Glucose Permease (Domain IIA)"/>
    <property type="match status" value="1"/>
</dbReference>
<dbReference type="InterPro" id="IPR036878">
    <property type="entry name" value="Glu_permease_IIB"/>
</dbReference>
<dbReference type="GO" id="GO:0016301">
    <property type="term" value="F:kinase activity"/>
    <property type="evidence" value="ECO:0007669"/>
    <property type="project" value="UniProtKB-KW"/>
</dbReference>
<dbReference type="SUPFAM" id="SSF51261">
    <property type="entry name" value="Duplicated hybrid motif"/>
    <property type="match status" value="1"/>
</dbReference>
<evidence type="ECO:0000259" key="15">
    <source>
        <dbReference type="PROSITE" id="PS51103"/>
    </source>
</evidence>
<dbReference type="InterPro" id="IPR011055">
    <property type="entry name" value="Dup_hybrid_motif"/>
</dbReference>
<evidence type="ECO:0000256" key="8">
    <source>
        <dbReference type="ARBA" id="ARBA00022777"/>
    </source>
</evidence>
<accession>A0AA46TV42</accession>
<keyword evidence="4" id="KW-0762">Sugar transport</keyword>
<dbReference type="NCBIfam" id="TIGR00826">
    <property type="entry name" value="EIIB_glc"/>
    <property type="match status" value="1"/>
</dbReference>
<evidence type="ECO:0000256" key="5">
    <source>
        <dbReference type="ARBA" id="ARBA00022679"/>
    </source>
</evidence>
<gene>
    <name evidence="16" type="ORF">OF801_09275</name>
</gene>
<dbReference type="AlphaFoldDB" id="A0AA46TV42"/>
<evidence type="ECO:0000256" key="1">
    <source>
        <dbReference type="ARBA" id="ARBA00004651"/>
    </source>
</evidence>
<feature type="transmembrane region" description="Helical" evidence="12">
    <location>
        <begin position="168"/>
        <end position="188"/>
    </location>
</feature>
<dbReference type="InterPro" id="IPR003352">
    <property type="entry name" value="PTS_EIIC"/>
</dbReference>
<feature type="domain" description="PTS EIIC type-1" evidence="15">
    <location>
        <begin position="3"/>
        <end position="412"/>
    </location>
</feature>
<evidence type="ECO:0000256" key="12">
    <source>
        <dbReference type="SAM" id="Phobius"/>
    </source>
</evidence>
<evidence type="ECO:0000256" key="6">
    <source>
        <dbReference type="ARBA" id="ARBA00022683"/>
    </source>
</evidence>
<dbReference type="PANTHER" id="PTHR30009">
    <property type="entry name" value="CYTOCHROME C-TYPE SYNTHESIS PROTEIN AND PTS TRANSMEMBRANE COMPONENT"/>
    <property type="match status" value="1"/>
</dbReference>
<dbReference type="InterPro" id="IPR050429">
    <property type="entry name" value="PTS_Glucose_EIICBA"/>
</dbReference>
<feature type="transmembrane region" description="Helical" evidence="12">
    <location>
        <begin position="12"/>
        <end position="36"/>
    </location>
</feature>
<keyword evidence="7 12" id="KW-0812">Transmembrane</keyword>
<protein>
    <submittedName>
        <fullName evidence="16">Glucose PTS transporter subunit IIA</fullName>
    </submittedName>
</protein>
<sequence length="679" mass="74067">MKESFQKATQTFARAIIQPVMFMAVSGLIISIAAIMKMEFMPGLFKAIGYFFFGIITSGVIGSLSIIFCVGIATALAKKKTDAAITAVSTFMIFLFANNAWLTLTNRLAKEGEMGLFGTGQNTVLGIQVNDMGVFLGIILGCLVGFMLNRFGNVKFNKYLAPYEGTKFAFVLTLFVTIFLAIIITYIWPMINSGINFLVDGMAKSGPFGFFGYGFLNRMLLPVGMHHLLWMPMLYTPVGGTAEIAGQAVSGAYNIWLAQLGDIGSVTQMNPAIGFLTNFGPLALPLAISLAFIKTARPENKAKVKAIVFPTVIVAALAGVTEPIEFLFLFTAPVLWVIHAVVFGLGYFFSDILGLKVMIGSIPETIPSLFVPLNLGHQYWILPIALGLGIIEYFAFKIVILKLNLPTIGREAMLENDDENTMVAKEKEAGLAILVQGLGGVSNIVEVYNCYTRLRCDVKDASKVDINLLKTFPSSGVVDKQKHIQIIIGIGVETLREDLDNYIENLKSGKLNLPSTLKQDLTIHSNISQQKKSNLELYSPAKGNILPMEQVPDEVFSGKALGDGFAVKNHNGEVYSPVDGVITNIFPTKHAIGIETREEHQILIHMGIDTVNLQGKPFTIKVQEGQSIKHGDFLAKMDTEEIKSAGKEDMVIIVAMESKQGQIVNDPETLGFTSPIFSV</sequence>
<dbReference type="PANTHER" id="PTHR30009:SF24">
    <property type="entry name" value="PTS SYSTEM, IIBC COMPONENT"/>
    <property type="match status" value="1"/>
</dbReference>
<keyword evidence="8" id="KW-0418">Kinase</keyword>
<keyword evidence="9 12" id="KW-1133">Transmembrane helix</keyword>
<keyword evidence="5" id="KW-0808">Transferase</keyword>
<evidence type="ECO:0000256" key="4">
    <source>
        <dbReference type="ARBA" id="ARBA00022597"/>
    </source>
</evidence>
<keyword evidence="3" id="KW-1003">Cell membrane</keyword>
<dbReference type="PROSITE" id="PS51103">
    <property type="entry name" value="PTS_EIIC_TYPE_1"/>
    <property type="match status" value="1"/>
</dbReference>
<evidence type="ECO:0000259" key="13">
    <source>
        <dbReference type="PROSITE" id="PS51093"/>
    </source>
</evidence>
<dbReference type="RefSeq" id="WP_264308062.1">
    <property type="nucleotide sequence ID" value="NZ_CP109635.1"/>
</dbReference>
<evidence type="ECO:0000256" key="9">
    <source>
        <dbReference type="ARBA" id="ARBA00022989"/>
    </source>
</evidence>
<dbReference type="GO" id="GO:0005886">
    <property type="term" value="C:plasma membrane"/>
    <property type="evidence" value="ECO:0007669"/>
    <property type="project" value="UniProtKB-SubCell"/>
</dbReference>
<keyword evidence="10 12" id="KW-0472">Membrane</keyword>
<dbReference type="Gene3D" id="3.30.1360.60">
    <property type="entry name" value="Glucose permease domain IIB"/>
    <property type="match status" value="1"/>
</dbReference>
<dbReference type="SUPFAM" id="SSF55604">
    <property type="entry name" value="Glucose permease domain IIB"/>
    <property type="match status" value="1"/>
</dbReference>
<dbReference type="NCBIfam" id="TIGR00830">
    <property type="entry name" value="PTBA"/>
    <property type="match status" value="1"/>
</dbReference>
<dbReference type="InterPro" id="IPR013013">
    <property type="entry name" value="PTS_EIIC_1"/>
</dbReference>